<dbReference type="Proteomes" id="UP001219525">
    <property type="component" value="Unassembled WGS sequence"/>
</dbReference>
<feature type="compositionally biased region" description="Polar residues" evidence="1">
    <location>
        <begin position="397"/>
        <end position="414"/>
    </location>
</feature>
<evidence type="ECO:0000256" key="1">
    <source>
        <dbReference type="SAM" id="MobiDB-lite"/>
    </source>
</evidence>
<feature type="compositionally biased region" description="Basic residues" evidence="1">
    <location>
        <begin position="268"/>
        <end position="284"/>
    </location>
</feature>
<evidence type="ECO:0000313" key="3">
    <source>
        <dbReference type="Proteomes" id="UP001219525"/>
    </source>
</evidence>
<proteinExistence type="predicted"/>
<name>A0AAD6YQR2_9AGAR</name>
<gene>
    <name evidence="2" type="ORF">GGX14DRAFT_693001</name>
</gene>
<sequence>MSGDSEIQCLGDSAIRCLGDSAIRRFGDSAIRRFGGSQPPPNNLRRNHGSFDLGLLSLIPAPASASPWPVRGQAQFTSSPGCWPRSGFPSAQPPCVRRPELPLQDGPSKAPEDRQRCIDNLGVFMSAVLRGVSEYTGLHAVAIFGGPMPVFGGELRTVTVSHGRNHDVGGGCQFPNWSKARFARDILDFMKEYLHTAFTPAECAEAALPQEDDSEKTLARAKYTISQESAHSDDSDEDSDLDASDTSSHDSDVDSDMEEDVRAGKANTHNRKRGDKAKESKKKTGGKDKGKRKLDEGNRRGGEERTRKRARRDLERGSGDSEPDAEAVGSTPSGGQKKTSRAHAKPDARKTRQSARGLEKRSMLSDDLTGENVEMSEVRTEQAESQHGPLAPRGVAGTSSTLPPNVLLNSRQPSPDNPDEDPIPLCPEDAAPWFKALYAEVTYKNLGRLFNALLRVFVDLERNFQWQKGAGKSLGSKNRPSQIASWVSVGRGTRGGPMGKGAGPCIGSVADFEKEWWLWWGTLQPKWRERIGANLRFPGQNGALNLVATLYWWGMKLSTCSKRDQRESWVDAVTDVTWMLQGLLAAESPTQNAELAG</sequence>
<keyword evidence="3" id="KW-1185">Reference proteome</keyword>
<accession>A0AAD6YQR2</accession>
<reference evidence="2" key="1">
    <citation type="submission" date="2023-03" db="EMBL/GenBank/DDBJ databases">
        <title>Massive genome expansion in bonnet fungi (Mycena s.s.) driven by repeated elements and novel gene families across ecological guilds.</title>
        <authorList>
            <consortium name="Lawrence Berkeley National Laboratory"/>
            <person name="Harder C.B."/>
            <person name="Miyauchi S."/>
            <person name="Viragh M."/>
            <person name="Kuo A."/>
            <person name="Thoen E."/>
            <person name="Andreopoulos B."/>
            <person name="Lu D."/>
            <person name="Skrede I."/>
            <person name="Drula E."/>
            <person name="Henrissat B."/>
            <person name="Morin E."/>
            <person name="Kohler A."/>
            <person name="Barry K."/>
            <person name="LaButti K."/>
            <person name="Morin E."/>
            <person name="Salamov A."/>
            <person name="Lipzen A."/>
            <person name="Mereny Z."/>
            <person name="Hegedus B."/>
            <person name="Baldrian P."/>
            <person name="Stursova M."/>
            <person name="Weitz H."/>
            <person name="Taylor A."/>
            <person name="Grigoriev I.V."/>
            <person name="Nagy L.G."/>
            <person name="Martin F."/>
            <person name="Kauserud H."/>
        </authorList>
    </citation>
    <scope>NUCLEOTIDE SEQUENCE</scope>
    <source>
        <strain evidence="2">9144</strain>
    </source>
</reference>
<comment type="caution">
    <text evidence="2">The sequence shown here is derived from an EMBL/GenBank/DDBJ whole genome shotgun (WGS) entry which is preliminary data.</text>
</comment>
<feature type="compositionally biased region" description="Acidic residues" evidence="1">
    <location>
        <begin position="234"/>
        <end position="243"/>
    </location>
</feature>
<dbReference type="EMBL" id="JARJCW010000003">
    <property type="protein sequence ID" value="KAJ7226780.1"/>
    <property type="molecule type" value="Genomic_DNA"/>
</dbReference>
<feature type="region of interest" description="Disordered" evidence="1">
    <location>
        <begin position="88"/>
        <end position="112"/>
    </location>
</feature>
<protein>
    <submittedName>
        <fullName evidence="2">Uncharacterized protein</fullName>
    </submittedName>
</protein>
<dbReference type="AlphaFoldDB" id="A0AAD6YQR2"/>
<feature type="region of interest" description="Disordered" evidence="1">
    <location>
        <begin position="226"/>
        <end position="422"/>
    </location>
</feature>
<evidence type="ECO:0000313" key="2">
    <source>
        <dbReference type="EMBL" id="KAJ7226780.1"/>
    </source>
</evidence>
<feature type="compositionally biased region" description="Basic and acidic residues" evidence="1">
    <location>
        <begin position="285"/>
        <end position="319"/>
    </location>
</feature>
<organism evidence="2 3">
    <name type="scientific">Mycena pura</name>
    <dbReference type="NCBI Taxonomy" id="153505"/>
    <lineage>
        <taxon>Eukaryota</taxon>
        <taxon>Fungi</taxon>
        <taxon>Dikarya</taxon>
        <taxon>Basidiomycota</taxon>
        <taxon>Agaricomycotina</taxon>
        <taxon>Agaricomycetes</taxon>
        <taxon>Agaricomycetidae</taxon>
        <taxon>Agaricales</taxon>
        <taxon>Marasmiineae</taxon>
        <taxon>Mycenaceae</taxon>
        <taxon>Mycena</taxon>
    </lineage>
</organism>